<comment type="cofactor">
    <cofactor evidence="2">
        <name>Zn(2+)</name>
        <dbReference type="ChEBI" id="CHEBI:29105"/>
    </cofactor>
</comment>
<feature type="domain" description="Aminopeptidase N-like N-terminal" evidence="16">
    <location>
        <begin position="26"/>
        <end position="193"/>
    </location>
</feature>
<dbReference type="Pfam" id="PF17432">
    <property type="entry name" value="DUF3458_C"/>
    <property type="match status" value="1"/>
</dbReference>
<dbReference type="SUPFAM" id="SSF63737">
    <property type="entry name" value="Leukotriene A4 hydrolase N-terminal domain"/>
    <property type="match status" value="1"/>
</dbReference>
<dbReference type="Pfam" id="PF17900">
    <property type="entry name" value="Peptidase_M1_N"/>
    <property type="match status" value="1"/>
</dbReference>
<evidence type="ECO:0000259" key="16">
    <source>
        <dbReference type="Pfam" id="PF17900"/>
    </source>
</evidence>
<dbReference type="Gene3D" id="2.60.40.1730">
    <property type="entry name" value="tricorn interacting facor f3 domain"/>
    <property type="match status" value="1"/>
</dbReference>
<evidence type="ECO:0000259" key="13">
    <source>
        <dbReference type="Pfam" id="PF01433"/>
    </source>
</evidence>
<organism evidence="17 18">
    <name type="scientific">Salinarimonas soli</name>
    <dbReference type="NCBI Taxonomy" id="1638099"/>
    <lineage>
        <taxon>Bacteria</taxon>
        <taxon>Pseudomonadati</taxon>
        <taxon>Pseudomonadota</taxon>
        <taxon>Alphaproteobacteria</taxon>
        <taxon>Hyphomicrobiales</taxon>
        <taxon>Salinarimonadaceae</taxon>
        <taxon>Salinarimonas</taxon>
    </lineage>
</organism>
<keyword evidence="9 17" id="KW-0378">Hydrolase</keyword>
<dbReference type="InterPro" id="IPR038438">
    <property type="entry name" value="PepN_Ig-like_sf"/>
</dbReference>
<accession>A0A5B2VDF5</accession>
<evidence type="ECO:0000256" key="7">
    <source>
        <dbReference type="ARBA" id="ARBA00022670"/>
    </source>
</evidence>
<evidence type="ECO:0000259" key="14">
    <source>
        <dbReference type="Pfam" id="PF11940"/>
    </source>
</evidence>
<dbReference type="PANTHER" id="PTHR46322">
    <property type="entry name" value="PUROMYCIN-SENSITIVE AMINOPEPTIDASE"/>
    <property type="match status" value="1"/>
</dbReference>
<dbReference type="GO" id="GO:0006508">
    <property type="term" value="P:proteolysis"/>
    <property type="evidence" value="ECO:0007669"/>
    <property type="project" value="UniProtKB-UniRule"/>
</dbReference>
<dbReference type="AlphaFoldDB" id="A0A5B2VDF5"/>
<feature type="domain" description="Peptidase M1 membrane alanine aminopeptidase" evidence="13">
    <location>
        <begin position="232"/>
        <end position="445"/>
    </location>
</feature>
<evidence type="ECO:0000256" key="10">
    <source>
        <dbReference type="ARBA" id="ARBA00022833"/>
    </source>
</evidence>
<evidence type="ECO:0000256" key="5">
    <source>
        <dbReference type="ARBA" id="ARBA00015611"/>
    </source>
</evidence>
<evidence type="ECO:0000313" key="18">
    <source>
        <dbReference type="Proteomes" id="UP000323142"/>
    </source>
</evidence>
<feature type="domain" description="Peptidase M1 alanyl aminopeptidase Ig-like fold" evidence="14">
    <location>
        <begin position="451"/>
        <end position="550"/>
    </location>
</feature>
<dbReference type="Gene3D" id="2.60.40.1840">
    <property type="match status" value="1"/>
</dbReference>
<comment type="caution">
    <text evidence="17">The sequence shown here is derived from an EMBL/GenBank/DDBJ whole genome shotgun (WGS) entry which is preliminary data.</text>
</comment>
<dbReference type="Pfam" id="PF11940">
    <property type="entry name" value="DUF3458"/>
    <property type="match status" value="1"/>
</dbReference>
<sequence length="879" mass="96107">MRTETAPVVRLVDYRPSDFLIDRVELDVRLHPSETRIKAILSIRPNPAGRADAPLILDGDELRLLDLAVDGTALPPDAFAATPQNLTLFDPPRAPFRLTIETVVDPSANTKLMGLYRSGGVYCTQCEAEGFRRITYFLDRPDVLSVYTTRIEAEAGEAPVLLGNGNPVAAGAIPGTSRHFAVWEDPHPKPAYLFAIVGGRLDRVAEPYRTADGRDAEIAVYVEPGKSERAAFALDALRRSMRWDERVFGRNYDLDVFNVVAVSDFNMGAMENKGLNIFNDKYVLASPQTATDTDYANIEAIIAHEYFHNWTGNRITCRDWFQLCLKEGLTVFRDQEFSADERSRAVQRIGDVRTLRARQFPEDAGPLSHPVRPTEYREINNFYTATVYEKGAEIIRMLKSHIGAADFARGMNLYFERCDGTAATVEEFLACFAEASGRDLSHFARWYAQAGTPRVVVSGTYDAGGRTYRLDLAQSTAPTPGQPLKEPVVIPVALGLVAEDGGRLDAHSPRVRDDGVFVLDRASDSILFSDVASRPVPSVFRGLSAPVRVALDLSDADLLTLLRHDTDPFNRWQAGQSLATRLLVRLAGVSRPDGAEAEGLAQALLAFLRGNAEADPAFAAQVLSLPSEAEIAQEIAADVDPDAIHRARKAVRAHVGGALRGELMRLRDALASSAPYSPDAASAGRRSLRNMALELIAAGDSGAGAGLVAAQYRDADNMTDRLAALAVNAGLPPSAEREALFQDFYDRYRAEPLVLDKWFAIQAAMPEDGTLERVLRLMNDPAFSITNPNRVRSLVGSFALNNATQFHRADGRGYAFLADMVVALDGTNPQVAARLLTAFGTWRTMSAERRQGAEAALRRVASKPDLSPDVSDIVHRSLG</sequence>
<keyword evidence="6 17" id="KW-0031">Aminopeptidase</keyword>
<evidence type="ECO:0000256" key="11">
    <source>
        <dbReference type="ARBA" id="ARBA00023049"/>
    </source>
</evidence>
<dbReference type="Gene3D" id="1.25.50.10">
    <property type="entry name" value="Peptidase M1, alanyl aminopeptidase, C-terminal domain"/>
    <property type="match status" value="1"/>
</dbReference>
<keyword evidence="11" id="KW-0482">Metalloprotease</keyword>
<evidence type="ECO:0000256" key="12">
    <source>
        <dbReference type="NCBIfam" id="TIGR02414"/>
    </source>
</evidence>
<dbReference type="GO" id="GO:0008237">
    <property type="term" value="F:metallopeptidase activity"/>
    <property type="evidence" value="ECO:0007669"/>
    <property type="project" value="UniProtKB-UniRule"/>
</dbReference>
<protein>
    <recommendedName>
        <fullName evidence="5 12">Aminopeptidase N</fullName>
        <ecNumber evidence="4 12">3.4.11.2</ecNumber>
    </recommendedName>
</protein>
<gene>
    <name evidence="17" type="primary">pepN</name>
    <name evidence="17" type="ORF">F0L46_15530</name>
</gene>
<dbReference type="InterPro" id="IPR027268">
    <property type="entry name" value="Peptidase_M4/M1_CTD_sf"/>
</dbReference>
<dbReference type="InterPro" id="IPR024601">
    <property type="entry name" value="Peptidase_M1_pepN_C"/>
</dbReference>
<evidence type="ECO:0000256" key="3">
    <source>
        <dbReference type="ARBA" id="ARBA00010136"/>
    </source>
</evidence>
<dbReference type="GO" id="GO:0016285">
    <property type="term" value="F:alanyl aminopeptidase activity"/>
    <property type="evidence" value="ECO:0007669"/>
    <property type="project" value="UniProtKB-EC"/>
</dbReference>
<name>A0A5B2VDF5_9HYPH</name>
<keyword evidence="7" id="KW-0645">Protease</keyword>
<dbReference type="InterPro" id="IPR012779">
    <property type="entry name" value="Peptidase_M1_pepN"/>
</dbReference>
<dbReference type="PRINTS" id="PR00756">
    <property type="entry name" value="ALADIPTASE"/>
</dbReference>
<evidence type="ECO:0000256" key="6">
    <source>
        <dbReference type="ARBA" id="ARBA00022438"/>
    </source>
</evidence>
<dbReference type="InterPro" id="IPR014782">
    <property type="entry name" value="Peptidase_M1_dom"/>
</dbReference>
<evidence type="ECO:0000256" key="2">
    <source>
        <dbReference type="ARBA" id="ARBA00001947"/>
    </source>
</evidence>
<dbReference type="EC" id="3.4.11.2" evidence="4 12"/>
<dbReference type="InterPro" id="IPR001930">
    <property type="entry name" value="Peptidase_M1"/>
</dbReference>
<comment type="catalytic activity">
    <reaction evidence="1">
        <text>Release of an N-terminal amino acid, Xaa-|-Yaa- from a peptide, amide or arylamide. Xaa is preferably Ala, but may be most amino acids including Pro (slow action). When a terminal hydrophobic residue is followed by a prolyl residue, the two may be released as an intact Xaa-Pro dipeptide.</text>
        <dbReference type="EC" id="3.4.11.2"/>
    </reaction>
</comment>
<reference evidence="17 18" key="2">
    <citation type="submission" date="2019-09" db="EMBL/GenBank/DDBJ databases">
        <authorList>
            <person name="Jin C."/>
        </authorList>
    </citation>
    <scope>NUCLEOTIDE SEQUENCE [LARGE SCALE GENOMIC DNA]</scope>
    <source>
        <strain evidence="17 18">BN140002</strain>
    </source>
</reference>
<dbReference type="InterPro" id="IPR045357">
    <property type="entry name" value="Aminopeptidase_N-like_N"/>
</dbReference>
<comment type="similarity">
    <text evidence="3">Belongs to the peptidase M1 family.</text>
</comment>
<dbReference type="InterPro" id="IPR035414">
    <property type="entry name" value="Peptidase_M1_pepN_Ig-like"/>
</dbReference>
<keyword evidence="8" id="KW-0479">Metal-binding</keyword>
<dbReference type="SUPFAM" id="SSF55486">
    <property type="entry name" value="Metalloproteases ('zincins'), catalytic domain"/>
    <property type="match status" value="1"/>
</dbReference>
<proteinExistence type="inferred from homology"/>
<dbReference type="FunFam" id="3.30.2010.30:FF:000002">
    <property type="entry name" value="Putative aminopeptidase N"/>
    <property type="match status" value="1"/>
</dbReference>
<dbReference type="GO" id="GO:0008270">
    <property type="term" value="F:zinc ion binding"/>
    <property type="evidence" value="ECO:0007669"/>
    <property type="project" value="InterPro"/>
</dbReference>
<evidence type="ECO:0000256" key="1">
    <source>
        <dbReference type="ARBA" id="ARBA00000098"/>
    </source>
</evidence>
<evidence type="ECO:0000259" key="15">
    <source>
        <dbReference type="Pfam" id="PF17432"/>
    </source>
</evidence>
<keyword evidence="10" id="KW-0862">Zinc</keyword>
<dbReference type="EMBL" id="VUOA01000028">
    <property type="protein sequence ID" value="KAA2236127.1"/>
    <property type="molecule type" value="Genomic_DNA"/>
</dbReference>
<dbReference type="Proteomes" id="UP000323142">
    <property type="component" value="Unassembled WGS sequence"/>
</dbReference>
<dbReference type="Gene3D" id="1.10.390.10">
    <property type="entry name" value="Neutral Protease Domain 2"/>
    <property type="match status" value="1"/>
</dbReference>
<feature type="domain" description="Peptidase M1 alanyl aminopeptidase C-terminal" evidence="15">
    <location>
        <begin position="555"/>
        <end position="878"/>
    </location>
</feature>
<dbReference type="PANTHER" id="PTHR46322:SF1">
    <property type="entry name" value="PUROMYCIN-SENSITIVE AMINOPEPTIDASE"/>
    <property type="match status" value="1"/>
</dbReference>
<evidence type="ECO:0000256" key="9">
    <source>
        <dbReference type="ARBA" id="ARBA00022801"/>
    </source>
</evidence>
<dbReference type="RefSeq" id="WP_149819145.1">
    <property type="nucleotide sequence ID" value="NZ_VUOA01000028.1"/>
</dbReference>
<dbReference type="InterPro" id="IPR037144">
    <property type="entry name" value="Peptidase_M1_pepN_C_sf"/>
</dbReference>
<evidence type="ECO:0000313" key="17">
    <source>
        <dbReference type="EMBL" id="KAA2236127.1"/>
    </source>
</evidence>
<dbReference type="NCBIfam" id="TIGR02414">
    <property type="entry name" value="pepN_proteo"/>
    <property type="match status" value="1"/>
</dbReference>
<reference evidence="17 18" key="1">
    <citation type="submission" date="2019-09" db="EMBL/GenBank/DDBJ databases">
        <title>Salinarimonas rosea gen. nov., sp. nov., a new member of the a-2 subgroup of the Proteobacteria.</title>
        <authorList>
            <person name="Liu J."/>
        </authorList>
    </citation>
    <scope>NUCLEOTIDE SEQUENCE [LARGE SCALE GENOMIC DNA]</scope>
    <source>
        <strain evidence="17 18">BN140002</strain>
    </source>
</reference>
<dbReference type="Pfam" id="PF01433">
    <property type="entry name" value="Peptidase_M1"/>
    <property type="match status" value="1"/>
</dbReference>
<dbReference type="OrthoDB" id="100605at2"/>
<evidence type="ECO:0000256" key="4">
    <source>
        <dbReference type="ARBA" id="ARBA00012564"/>
    </source>
</evidence>
<evidence type="ECO:0000256" key="8">
    <source>
        <dbReference type="ARBA" id="ARBA00022723"/>
    </source>
</evidence>
<keyword evidence="18" id="KW-1185">Reference proteome</keyword>
<dbReference type="CDD" id="cd09600">
    <property type="entry name" value="M1_APN"/>
    <property type="match status" value="1"/>
</dbReference>
<dbReference type="Gene3D" id="3.30.2010.30">
    <property type="match status" value="1"/>
</dbReference>
<dbReference type="InterPro" id="IPR042097">
    <property type="entry name" value="Aminopeptidase_N-like_N_sf"/>
</dbReference>